<gene>
    <name evidence="4" type="ORF">H8K26_16280</name>
</gene>
<dbReference type="InterPro" id="IPR025746">
    <property type="entry name" value="PilX_N_dom"/>
</dbReference>
<sequence>MLILTVTLAVLQIESNMFRLKIMSQTGVNLSQFSLLKRQRGASLIVSLLMLIVVLMLSISLAMVSLQGEKASRSDRDRQIALNAAEAALKDAEMDIDPQVVLANGRSNLFDATSNLFFEAGCASGDGNLYQGMCAAAVEGQQATWIAVNIADDSAGSVSVKYGRFTGQTMTTGKGVFPAKLPRYIIEAVQDTEAGGKADDQTKYIFRITAVGFGPNPNAKVVLQSFYRKAVKS</sequence>
<keyword evidence="1" id="KW-1133">Transmembrane helix</keyword>
<dbReference type="Proteomes" id="UP000637632">
    <property type="component" value="Unassembled WGS sequence"/>
</dbReference>
<protein>
    <submittedName>
        <fullName evidence="4">Pilus assembly protein</fullName>
    </submittedName>
</protein>
<dbReference type="EMBL" id="JACOFT010000006">
    <property type="protein sequence ID" value="MBC3813001.1"/>
    <property type="molecule type" value="Genomic_DNA"/>
</dbReference>
<keyword evidence="1" id="KW-0472">Membrane</keyword>
<feature type="transmembrane region" description="Helical" evidence="1">
    <location>
        <begin position="41"/>
        <end position="66"/>
    </location>
</feature>
<reference evidence="4 5" key="1">
    <citation type="submission" date="2020-08" db="EMBL/GenBank/DDBJ databases">
        <title>Novel species isolated from subtropical streams in China.</title>
        <authorList>
            <person name="Lu H."/>
        </authorList>
    </citation>
    <scope>NUCLEOTIDE SEQUENCE [LARGE SCALE GENOMIC DNA]</scope>
    <source>
        <strain evidence="4 5">CCTCC AB 2015119</strain>
    </source>
</reference>
<feature type="domain" description="Type 4 fimbrial biogenesis protein PilX N-terminal" evidence="3">
    <location>
        <begin position="40"/>
        <end position="90"/>
    </location>
</feature>
<organism evidence="4 5">
    <name type="scientific">Undibacterium aquatile</name>
    <dbReference type="NCBI Taxonomy" id="1537398"/>
    <lineage>
        <taxon>Bacteria</taxon>
        <taxon>Pseudomonadati</taxon>
        <taxon>Pseudomonadota</taxon>
        <taxon>Betaproteobacteria</taxon>
        <taxon>Burkholderiales</taxon>
        <taxon>Oxalobacteraceae</taxon>
        <taxon>Undibacterium</taxon>
    </lineage>
</organism>
<accession>A0ABR6XKX0</accession>
<comment type="caution">
    <text evidence="4">The sequence shown here is derived from an EMBL/GenBank/DDBJ whole genome shotgun (WGS) entry which is preliminary data.</text>
</comment>
<evidence type="ECO:0000259" key="3">
    <source>
        <dbReference type="Pfam" id="PF14341"/>
    </source>
</evidence>
<dbReference type="RefSeq" id="WP_190480885.1">
    <property type="nucleotide sequence ID" value="NZ_JACOFT010000006.1"/>
</dbReference>
<evidence type="ECO:0000259" key="2">
    <source>
        <dbReference type="Pfam" id="PF13681"/>
    </source>
</evidence>
<keyword evidence="5" id="KW-1185">Reference proteome</keyword>
<keyword evidence="1" id="KW-0812">Transmembrane</keyword>
<dbReference type="Pfam" id="PF14341">
    <property type="entry name" value="PilX_N"/>
    <property type="match status" value="1"/>
</dbReference>
<evidence type="ECO:0000256" key="1">
    <source>
        <dbReference type="SAM" id="Phobius"/>
    </source>
</evidence>
<evidence type="ECO:0000313" key="5">
    <source>
        <dbReference type="Proteomes" id="UP000637632"/>
    </source>
</evidence>
<proteinExistence type="predicted"/>
<dbReference type="InterPro" id="IPR025205">
    <property type="entry name" value="PilX/PilW_C"/>
</dbReference>
<feature type="domain" description="PilX/PilW C-terminal" evidence="2">
    <location>
        <begin position="131"/>
        <end position="229"/>
    </location>
</feature>
<evidence type="ECO:0000313" key="4">
    <source>
        <dbReference type="EMBL" id="MBC3813001.1"/>
    </source>
</evidence>
<name>A0ABR6XKX0_9BURK</name>
<dbReference type="Pfam" id="PF13681">
    <property type="entry name" value="PilX"/>
    <property type="match status" value="1"/>
</dbReference>